<protein>
    <submittedName>
        <fullName evidence="1">Uncharacterized protein</fullName>
    </submittedName>
</protein>
<evidence type="ECO:0000313" key="1">
    <source>
        <dbReference type="EMBL" id="KAL1404303.1"/>
    </source>
</evidence>
<dbReference type="Proteomes" id="UP001562425">
    <property type="component" value="Unassembled WGS sequence"/>
</dbReference>
<organism evidence="1 2">
    <name type="scientific">Culex pipiens pipiens</name>
    <name type="common">Northern house mosquito</name>
    <dbReference type="NCBI Taxonomy" id="38569"/>
    <lineage>
        <taxon>Eukaryota</taxon>
        <taxon>Metazoa</taxon>
        <taxon>Ecdysozoa</taxon>
        <taxon>Arthropoda</taxon>
        <taxon>Hexapoda</taxon>
        <taxon>Insecta</taxon>
        <taxon>Pterygota</taxon>
        <taxon>Neoptera</taxon>
        <taxon>Endopterygota</taxon>
        <taxon>Diptera</taxon>
        <taxon>Nematocera</taxon>
        <taxon>Culicoidea</taxon>
        <taxon>Culicidae</taxon>
        <taxon>Culicinae</taxon>
        <taxon>Culicini</taxon>
        <taxon>Culex</taxon>
        <taxon>Culex</taxon>
    </lineage>
</organism>
<comment type="caution">
    <text evidence="1">The sequence shown here is derived from an EMBL/GenBank/DDBJ whole genome shotgun (WGS) entry which is preliminary data.</text>
</comment>
<sequence length="30" mass="3643">MEEVIKKLEEENRRALKYLHSSSVVKIRKE</sequence>
<reference evidence="1 2" key="1">
    <citation type="submission" date="2024-05" db="EMBL/GenBank/DDBJ databases">
        <title>Culex pipiens pipiens assembly and annotation.</title>
        <authorList>
            <person name="Alout H."/>
            <person name="Durand T."/>
        </authorList>
    </citation>
    <scope>NUCLEOTIDE SEQUENCE [LARGE SCALE GENOMIC DNA]</scope>
    <source>
        <strain evidence="1">HA-2024</strain>
        <tissue evidence="1">Whole body</tissue>
    </source>
</reference>
<dbReference type="AlphaFoldDB" id="A0ABD1DXA3"/>
<proteinExistence type="predicted"/>
<gene>
    <name evidence="1" type="ORF">pipiens_018950</name>
</gene>
<name>A0ABD1DXA3_CULPP</name>
<feature type="non-terminal residue" evidence="1">
    <location>
        <position position="30"/>
    </location>
</feature>
<dbReference type="EMBL" id="JBEHCU010000563">
    <property type="protein sequence ID" value="KAL1404303.1"/>
    <property type="molecule type" value="Genomic_DNA"/>
</dbReference>
<evidence type="ECO:0000313" key="2">
    <source>
        <dbReference type="Proteomes" id="UP001562425"/>
    </source>
</evidence>
<accession>A0ABD1DXA3</accession>
<keyword evidence="2" id="KW-1185">Reference proteome</keyword>